<evidence type="ECO:0000256" key="3">
    <source>
        <dbReference type="ARBA" id="ARBA00012438"/>
    </source>
</evidence>
<dbReference type="SMART" id="SM00387">
    <property type="entry name" value="HATPase_c"/>
    <property type="match status" value="1"/>
</dbReference>
<dbReference type="GO" id="GO:0000155">
    <property type="term" value="F:phosphorelay sensor kinase activity"/>
    <property type="evidence" value="ECO:0007669"/>
    <property type="project" value="InterPro"/>
</dbReference>
<feature type="transmembrane region" description="Helical" evidence="13">
    <location>
        <begin position="152"/>
        <end position="171"/>
    </location>
</feature>
<keyword evidence="9" id="KW-0067">ATP-binding</keyword>
<keyword evidence="12 13" id="KW-0472">Membrane</keyword>
<dbReference type="Gene3D" id="3.30.565.10">
    <property type="entry name" value="Histidine kinase-like ATPase, C-terminal domain"/>
    <property type="match status" value="1"/>
</dbReference>
<protein>
    <recommendedName>
        <fullName evidence="3">histidine kinase</fullName>
        <ecNumber evidence="3">2.7.13.3</ecNumber>
    </recommendedName>
</protein>
<keyword evidence="10 13" id="KW-1133">Transmembrane helix</keyword>
<reference evidence="15 16" key="1">
    <citation type="submission" date="2019-10" db="EMBL/GenBank/DDBJ databases">
        <title>Two novel species isolated from a subtropical stream in China.</title>
        <authorList>
            <person name="Lu H."/>
        </authorList>
    </citation>
    <scope>NUCLEOTIDE SEQUENCE [LARGE SCALE GENOMIC DNA]</scope>
    <source>
        <strain evidence="15 16">FT29W</strain>
    </source>
</reference>
<dbReference type="Pfam" id="PF00512">
    <property type="entry name" value="HisKA"/>
    <property type="match status" value="1"/>
</dbReference>
<accession>A0A6A7NAD3</accession>
<feature type="transmembrane region" description="Helical" evidence="13">
    <location>
        <begin position="6"/>
        <end position="24"/>
    </location>
</feature>
<dbReference type="InterPro" id="IPR005467">
    <property type="entry name" value="His_kinase_dom"/>
</dbReference>
<keyword evidence="16" id="KW-1185">Reference proteome</keyword>
<comment type="subcellular location">
    <subcellularLocation>
        <location evidence="2">Membrane</location>
        <topology evidence="2">Multi-pass membrane protein</topology>
    </subcellularLocation>
</comment>
<keyword evidence="5" id="KW-0808">Transferase</keyword>
<organism evidence="15 16">
    <name type="scientific">Rugamonas aquatica</name>
    <dbReference type="NCBI Taxonomy" id="2743357"/>
    <lineage>
        <taxon>Bacteria</taxon>
        <taxon>Pseudomonadati</taxon>
        <taxon>Pseudomonadota</taxon>
        <taxon>Betaproteobacteria</taxon>
        <taxon>Burkholderiales</taxon>
        <taxon>Oxalobacteraceae</taxon>
        <taxon>Telluria group</taxon>
        <taxon>Rugamonas</taxon>
    </lineage>
</organism>
<dbReference type="InterPro" id="IPR036097">
    <property type="entry name" value="HisK_dim/P_sf"/>
</dbReference>
<proteinExistence type="predicted"/>
<evidence type="ECO:0000256" key="5">
    <source>
        <dbReference type="ARBA" id="ARBA00022679"/>
    </source>
</evidence>
<keyword evidence="7" id="KW-0547">Nucleotide-binding</keyword>
<evidence type="ECO:0000256" key="9">
    <source>
        <dbReference type="ARBA" id="ARBA00022840"/>
    </source>
</evidence>
<sequence length="442" mass="47784">MVVQVLLVLVMWGGVITLIVHNGGDSSSYLNSSKSFDAVIRVAENLASQPVLQQQSLLAIDEALREEFDVSELHELGPMLLVWQGERLVYRSKAASLALSGKGADGVETVYIQGERYRARTVRSRRSDMWLTAAAPVGWINVFVTINSRGYFLLPLLISLPLLPLPAWWSIRIAMRPWRKVAQEVAARGPQDLTPLQFRPPHRELAAMVDSVNALLLRVSQSALRERSFIADAAHELRTPLAAMRVNAEALQGHDNGPVQRELLNGILSSGNRAGRLVGQLLQLMRSDATGNEPHVRLALDALLQDRLAALSGLASRDGIELELAVAEPVSVMGQRESLVSLVDNLVENAIKYSPPHGVVRVSLSRAAGQALLTVEDQGPGIVPALRERVFDRFFRDPQQTKSGSGLGLAIAASAAASHGGRIELGDAQGGGLLAQVQLPLA</sequence>
<keyword evidence="4" id="KW-0597">Phosphoprotein</keyword>
<dbReference type="InterPro" id="IPR036890">
    <property type="entry name" value="HATPase_C_sf"/>
</dbReference>
<dbReference type="GO" id="GO:0005524">
    <property type="term" value="F:ATP binding"/>
    <property type="evidence" value="ECO:0007669"/>
    <property type="project" value="UniProtKB-KW"/>
</dbReference>
<evidence type="ECO:0000256" key="7">
    <source>
        <dbReference type="ARBA" id="ARBA00022741"/>
    </source>
</evidence>
<dbReference type="SMART" id="SM00388">
    <property type="entry name" value="HisKA"/>
    <property type="match status" value="1"/>
</dbReference>
<evidence type="ECO:0000256" key="4">
    <source>
        <dbReference type="ARBA" id="ARBA00022553"/>
    </source>
</evidence>
<dbReference type="CDD" id="cd00082">
    <property type="entry name" value="HisKA"/>
    <property type="match status" value="1"/>
</dbReference>
<comment type="caution">
    <text evidence="15">The sequence shown here is derived from an EMBL/GenBank/DDBJ whole genome shotgun (WGS) entry which is preliminary data.</text>
</comment>
<evidence type="ECO:0000256" key="6">
    <source>
        <dbReference type="ARBA" id="ARBA00022692"/>
    </source>
</evidence>
<dbReference type="PANTHER" id="PTHR45436">
    <property type="entry name" value="SENSOR HISTIDINE KINASE YKOH"/>
    <property type="match status" value="1"/>
</dbReference>
<dbReference type="AlphaFoldDB" id="A0A6A7NAD3"/>
<dbReference type="InterPro" id="IPR004358">
    <property type="entry name" value="Sig_transdc_His_kin-like_C"/>
</dbReference>
<dbReference type="SUPFAM" id="SSF47384">
    <property type="entry name" value="Homodimeric domain of signal transducing histidine kinase"/>
    <property type="match status" value="1"/>
</dbReference>
<evidence type="ECO:0000256" key="2">
    <source>
        <dbReference type="ARBA" id="ARBA00004141"/>
    </source>
</evidence>
<dbReference type="EMBL" id="WHUG01000014">
    <property type="protein sequence ID" value="MQA41567.1"/>
    <property type="molecule type" value="Genomic_DNA"/>
</dbReference>
<dbReference type="PANTHER" id="PTHR45436:SF14">
    <property type="entry name" value="SENSOR PROTEIN QSEC"/>
    <property type="match status" value="1"/>
</dbReference>
<dbReference type="InterPro" id="IPR003594">
    <property type="entry name" value="HATPase_dom"/>
</dbReference>
<dbReference type="PRINTS" id="PR00344">
    <property type="entry name" value="BCTRLSENSOR"/>
</dbReference>
<gene>
    <name evidence="15" type="ORF">GEV02_25810</name>
</gene>
<dbReference type="GO" id="GO:0005886">
    <property type="term" value="C:plasma membrane"/>
    <property type="evidence" value="ECO:0007669"/>
    <property type="project" value="TreeGrafter"/>
</dbReference>
<evidence type="ECO:0000313" key="16">
    <source>
        <dbReference type="Proteomes" id="UP000440498"/>
    </source>
</evidence>
<dbReference type="Proteomes" id="UP000440498">
    <property type="component" value="Unassembled WGS sequence"/>
</dbReference>
<comment type="catalytic activity">
    <reaction evidence="1">
        <text>ATP + protein L-histidine = ADP + protein N-phospho-L-histidine.</text>
        <dbReference type="EC" id="2.7.13.3"/>
    </reaction>
</comment>
<dbReference type="InterPro" id="IPR003661">
    <property type="entry name" value="HisK_dim/P_dom"/>
</dbReference>
<dbReference type="EC" id="2.7.13.3" evidence="3"/>
<feature type="domain" description="Histidine kinase" evidence="14">
    <location>
        <begin position="232"/>
        <end position="442"/>
    </location>
</feature>
<name>A0A6A7NAD3_9BURK</name>
<evidence type="ECO:0000256" key="10">
    <source>
        <dbReference type="ARBA" id="ARBA00022989"/>
    </source>
</evidence>
<dbReference type="Gene3D" id="1.10.287.130">
    <property type="match status" value="1"/>
</dbReference>
<dbReference type="PROSITE" id="PS50109">
    <property type="entry name" value="HIS_KIN"/>
    <property type="match status" value="1"/>
</dbReference>
<keyword evidence="6 13" id="KW-0812">Transmembrane</keyword>
<evidence type="ECO:0000256" key="1">
    <source>
        <dbReference type="ARBA" id="ARBA00000085"/>
    </source>
</evidence>
<evidence type="ECO:0000313" key="15">
    <source>
        <dbReference type="EMBL" id="MQA41567.1"/>
    </source>
</evidence>
<keyword evidence="8 15" id="KW-0418">Kinase</keyword>
<dbReference type="Pfam" id="PF02518">
    <property type="entry name" value="HATPase_c"/>
    <property type="match status" value="1"/>
</dbReference>
<evidence type="ECO:0000259" key="14">
    <source>
        <dbReference type="PROSITE" id="PS50109"/>
    </source>
</evidence>
<feature type="transmembrane region" description="Helical" evidence="13">
    <location>
        <begin position="128"/>
        <end position="146"/>
    </location>
</feature>
<evidence type="ECO:0000256" key="8">
    <source>
        <dbReference type="ARBA" id="ARBA00022777"/>
    </source>
</evidence>
<keyword evidence="11" id="KW-0902">Two-component regulatory system</keyword>
<evidence type="ECO:0000256" key="13">
    <source>
        <dbReference type="SAM" id="Phobius"/>
    </source>
</evidence>
<evidence type="ECO:0000256" key="11">
    <source>
        <dbReference type="ARBA" id="ARBA00023012"/>
    </source>
</evidence>
<evidence type="ECO:0000256" key="12">
    <source>
        <dbReference type="ARBA" id="ARBA00023136"/>
    </source>
</evidence>
<dbReference type="InterPro" id="IPR050428">
    <property type="entry name" value="TCS_sensor_his_kinase"/>
</dbReference>
<dbReference type="SUPFAM" id="SSF55874">
    <property type="entry name" value="ATPase domain of HSP90 chaperone/DNA topoisomerase II/histidine kinase"/>
    <property type="match status" value="1"/>
</dbReference>